<proteinExistence type="predicted"/>
<evidence type="ECO:0000313" key="3">
    <source>
        <dbReference type="Proteomes" id="UP001596956"/>
    </source>
</evidence>
<evidence type="ECO:0000256" key="1">
    <source>
        <dbReference type="SAM" id="MobiDB-lite"/>
    </source>
</evidence>
<dbReference type="Proteomes" id="UP001596956">
    <property type="component" value="Unassembled WGS sequence"/>
</dbReference>
<reference evidence="3" key="1">
    <citation type="journal article" date="2019" name="Int. J. Syst. Evol. Microbiol.">
        <title>The Global Catalogue of Microorganisms (GCM) 10K type strain sequencing project: providing services to taxonomists for standard genome sequencing and annotation.</title>
        <authorList>
            <consortium name="The Broad Institute Genomics Platform"/>
            <consortium name="The Broad Institute Genome Sequencing Center for Infectious Disease"/>
            <person name="Wu L."/>
            <person name="Ma J."/>
        </authorList>
    </citation>
    <scope>NUCLEOTIDE SEQUENCE [LARGE SCALE GENOMIC DNA]</scope>
    <source>
        <strain evidence="3">CCUG 63369</strain>
    </source>
</reference>
<dbReference type="EMBL" id="JBHTHR010000374">
    <property type="protein sequence ID" value="MFD0802110.1"/>
    <property type="molecule type" value="Genomic_DNA"/>
</dbReference>
<gene>
    <name evidence="2" type="ORF">ACFQZU_12410</name>
</gene>
<evidence type="ECO:0000313" key="2">
    <source>
        <dbReference type="EMBL" id="MFD0802110.1"/>
    </source>
</evidence>
<accession>A0ABW3BG80</accession>
<feature type="non-terminal residue" evidence="2">
    <location>
        <position position="66"/>
    </location>
</feature>
<name>A0ABW3BG80_9ACTN</name>
<sequence length="66" mass="7160">MPVSLRPDHLDFALRLNAALAQAGLQERAWSPLSVAGALGLRPRSGHRRRDGASLGYGHRIRPPPV</sequence>
<organism evidence="2 3">
    <name type="scientific">Streptomonospora algeriensis</name>
    <dbReference type="NCBI Taxonomy" id="995084"/>
    <lineage>
        <taxon>Bacteria</taxon>
        <taxon>Bacillati</taxon>
        <taxon>Actinomycetota</taxon>
        <taxon>Actinomycetes</taxon>
        <taxon>Streptosporangiales</taxon>
        <taxon>Nocardiopsidaceae</taxon>
        <taxon>Streptomonospora</taxon>
    </lineage>
</organism>
<keyword evidence="3" id="KW-1185">Reference proteome</keyword>
<protein>
    <submittedName>
        <fullName evidence="2">Uncharacterized protein</fullName>
    </submittedName>
</protein>
<comment type="caution">
    <text evidence="2">The sequence shown here is derived from an EMBL/GenBank/DDBJ whole genome shotgun (WGS) entry which is preliminary data.</text>
</comment>
<feature type="region of interest" description="Disordered" evidence="1">
    <location>
        <begin position="42"/>
        <end position="66"/>
    </location>
</feature>